<dbReference type="Gene3D" id="1.10.10.10">
    <property type="entry name" value="Winged helix-like DNA-binding domain superfamily/Winged helix DNA-binding domain"/>
    <property type="match status" value="1"/>
</dbReference>
<feature type="domain" description="HTH gntR-type" evidence="4">
    <location>
        <begin position="12"/>
        <end position="79"/>
    </location>
</feature>
<dbReference type="SUPFAM" id="SSF46785">
    <property type="entry name" value="Winged helix' DNA-binding domain"/>
    <property type="match status" value="1"/>
</dbReference>
<dbReference type="PANTHER" id="PTHR43537">
    <property type="entry name" value="TRANSCRIPTIONAL REGULATOR, GNTR FAMILY"/>
    <property type="match status" value="1"/>
</dbReference>
<dbReference type="GO" id="GO:0003700">
    <property type="term" value="F:DNA-binding transcription factor activity"/>
    <property type="evidence" value="ECO:0007669"/>
    <property type="project" value="InterPro"/>
</dbReference>
<evidence type="ECO:0000256" key="1">
    <source>
        <dbReference type="ARBA" id="ARBA00023015"/>
    </source>
</evidence>
<dbReference type="EMBL" id="AHJE01000055">
    <property type="protein sequence ID" value="EHP40951.1"/>
    <property type="molecule type" value="Genomic_DNA"/>
</dbReference>
<dbReference type="CDD" id="cd07377">
    <property type="entry name" value="WHTH_GntR"/>
    <property type="match status" value="1"/>
</dbReference>
<protein>
    <submittedName>
        <fullName evidence="5">GntR family transcriptional regulator</fullName>
    </submittedName>
</protein>
<dbReference type="PATRIC" id="fig|1127483.3.peg.4503"/>
<reference evidence="5 6" key="1">
    <citation type="journal article" date="2012" name="J. Bacteriol.">
        <title>De Novo Genome Project of Cupriavidus basilensis OR16.</title>
        <authorList>
            <person name="Cserhati M."/>
            <person name="Kriszt B."/>
            <person name="Szoboszlay S."/>
            <person name="Toth A."/>
            <person name="Szabo I."/>
            <person name="Tancsics A."/>
            <person name="Nagy I."/>
            <person name="Horvath B."/>
            <person name="Nagy I."/>
            <person name="Kukolya J."/>
        </authorList>
    </citation>
    <scope>NUCLEOTIDE SEQUENCE [LARGE SCALE GENOMIC DNA]</scope>
    <source>
        <strain evidence="5 6">OR16</strain>
    </source>
</reference>
<dbReference type="InterPro" id="IPR036390">
    <property type="entry name" value="WH_DNA-bd_sf"/>
</dbReference>
<dbReference type="InterPro" id="IPR000524">
    <property type="entry name" value="Tscrpt_reg_HTH_GntR"/>
</dbReference>
<accession>H1S924</accession>
<dbReference type="AlphaFoldDB" id="H1S924"/>
<dbReference type="SMART" id="SM00895">
    <property type="entry name" value="FCD"/>
    <property type="match status" value="1"/>
</dbReference>
<dbReference type="Proteomes" id="UP000005808">
    <property type="component" value="Unassembled WGS sequence"/>
</dbReference>
<dbReference type="PANTHER" id="PTHR43537:SF5">
    <property type="entry name" value="UXU OPERON TRANSCRIPTIONAL REGULATOR"/>
    <property type="match status" value="1"/>
</dbReference>
<sequence length="243" mass="27091">MPAPSRRRMTAATIPEQVAKHLGQAILSGQYAPGDQIKEQAIAELFDISRGPVRDALRVLEKQGLVEISPRRGAFVVELRQDDLIDIFNIRSALLSLAVRYLAINPDKAALAPLQARLDELRALGSEPEPALIDFVRAIGRMGVGLMNACGNRQLIQAYRTLPHDGVWQMLWVTSQPLDYITAQRRVQSVSDYERVLAAIAGGNAQAAERAMRKIMQDSRNEVLSHMQQAHPEPIERFRLQTI</sequence>
<evidence type="ECO:0000313" key="6">
    <source>
        <dbReference type="Proteomes" id="UP000005808"/>
    </source>
</evidence>
<dbReference type="SUPFAM" id="SSF48008">
    <property type="entry name" value="GntR ligand-binding domain-like"/>
    <property type="match status" value="1"/>
</dbReference>
<dbReference type="Pfam" id="PF00392">
    <property type="entry name" value="GntR"/>
    <property type="match status" value="1"/>
</dbReference>
<organism evidence="5 6">
    <name type="scientific">Cupriavidus basilensis OR16</name>
    <dbReference type="NCBI Taxonomy" id="1127483"/>
    <lineage>
        <taxon>Bacteria</taxon>
        <taxon>Pseudomonadati</taxon>
        <taxon>Pseudomonadota</taxon>
        <taxon>Betaproteobacteria</taxon>
        <taxon>Burkholderiales</taxon>
        <taxon>Burkholderiaceae</taxon>
        <taxon>Cupriavidus</taxon>
    </lineage>
</organism>
<keyword evidence="2" id="KW-0238">DNA-binding</keyword>
<dbReference type="SMART" id="SM00345">
    <property type="entry name" value="HTH_GNTR"/>
    <property type="match status" value="1"/>
</dbReference>
<dbReference type="PROSITE" id="PS50949">
    <property type="entry name" value="HTH_GNTR"/>
    <property type="match status" value="1"/>
</dbReference>
<gene>
    <name evidence="5" type="ORF">OR16_22528</name>
</gene>
<dbReference type="InterPro" id="IPR011711">
    <property type="entry name" value="GntR_C"/>
</dbReference>
<dbReference type="Pfam" id="PF07729">
    <property type="entry name" value="FCD"/>
    <property type="match status" value="1"/>
</dbReference>
<evidence type="ECO:0000256" key="3">
    <source>
        <dbReference type="ARBA" id="ARBA00023163"/>
    </source>
</evidence>
<name>H1S924_9BURK</name>
<keyword evidence="1" id="KW-0805">Transcription regulation</keyword>
<keyword evidence="3" id="KW-0804">Transcription</keyword>
<dbReference type="GO" id="GO:0003677">
    <property type="term" value="F:DNA binding"/>
    <property type="evidence" value="ECO:0007669"/>
    <property type="project" value="UniProtKB-KW"/>
</dbReference>
<dbReference type="Gene3D" id="1.20.120.530">
    <property type="entry name" value="GntR ligand-binding domain-like"/>
    <property type="match status" value="1"/>
</dbReference>
<dbReference type="InterPro" id="IPR036388">
    <property type="entry name" value="WH-like_DNA-bd_sf"/>
</dbReference>
<dbReference type="InterPro" id="IPR008920">
    <property type="entry name" value="TF_FadR/GntR_C"/>
</dbReference>
<evidence type="ECO:0000256" key="2">
    <source>
        <dbReference type="ARBA" id="ARBA00023125"/>
    </source>
</evidence>
<proteinExistence type="predicted"/>
<comment type="caution">
    <text evidence="5">The sequence shown here is derived from an EMBL/GenBank/DDBJ whole genome shotgun (WGS) entry which is preliminary data.</text>
</comment>
<evidence type="ECO:0000313" key="5">
    <source>
        <dbReference type="EMBL" id="EHP40951.1"/>
    </source>
</evidence>
<evidence type="ECO:0000259" key="4">
    <source>
        <dbReference type="PROSITE" id="PS50949"/>
    </source>
</evidence>